<keyword evidence="2" id="KW-0472">Membrane</keyword>
<feature type="transmembrane region" description="Helical" evidence="2">
    <location>
        <begin position="12"/>
        <end position="35"/>
    </location>
</feature>
<feature type="compositionally biased region" description="Basic and acidic residues" evidence="1">
    <location>
        <begin position="64"/>
        <end position="78"/>
    </location>
</feature>
<protein>
    <submittedName>
        <fullName evidence="3">Uncharacterized protein</fullName>
    </submittedName>
</protein>
<sequence>MLQELPILDPPATVLHLIQNLMILVSFILSIRWGWRELRIRRNGNGKKRRASDTLPEAGEPNPGEEHHELRRDHEKLEENLKEHQHWARERDQYFSGVLAKIGQRIARIEGRLNGPRE</sequence>
<evidence type="ECO:0000256" key="1">
    <source>
        <dbReference type="SAM" id="MobiDB-lite"/>
    </source>
</evidence>
<reference evidence="3" key="1">
    <citation type="journal article" date="2015" name="Nature">
        <title>Complex archaea that bridge the gap between prokaryotes and eukaryotes.</title>
        <authorList>
            <person name="Spang A."/>
            <person name="Saw J.H."/>
            <person name="Jorgensen S.L."/>
            <person name="Zaremba-Niedzwiedzka K."/>
            <person name="Martijn J."/>
            <person name="Lind A.E."/>
            <person name="van Eijk R."/>
            <person name="Schleper C."/>
            <person name="Guy L."/>
            <person name="Ettema T.J."/>
        </authorList>
    </citation>
    <scope>NUCLEOTIDE SEQUENCE</scope>
</reference>
<comment type="caution">
    <text evidence="3">The sequence shown here is derived from an EMBL/GenBank/DDBJ whole genome shotgun (WGS) entry which is preliminary data.</text>
</comment>
<evidence type="ECO:0000256" key="2">
    <source>
        <dbReference type="SAM" id="Phobius"/>
    </source>
</evidence>
<keyword evidence="2" id="KW-0812">Transmembrane</keyword>
<evidence type="ECO:0000313" key="3">
    <source>
        <dbReference type="EMBL" id="KKK58172.1"/>
    </source>
</evidence>
<organism evidence="3">
    <name type="scientific">marine sediment metagenome</name>
    <dbReference type="NCBI Taxonomy" id="412755"/>
    <lineage>
        <taxon>unclassified sequences</taxon>
        <taxon>metagenomes</taxon>
        <taxon>ecological metagenomes</taxon>
    </lineage>
</organism>
<proteinExistence type="predicted"/>
<accession>A0A0F8WMR8</accession>
<gene>
    <name evidence="3" type="ORF">LCGC14_3047110</name>
</gene>
<keyword evidence="2" id="KW-1133">Transmembrane helix</keyword>
<dbReference type="EMBL" id="LAZR01064110">
    <property type="protein sequence ID" value="KKK58172.1"/>
    <property type="molecule type" value="Genomic_DNA"/>
</dbReference>
<feature type="region of interest" description="Disordered" evidence="1">
    <location>
        <begin position="44"/>
        <end position="78"/>
    </location>
</feature>
<name>A0A0F8WMR8_9ZZZZ</name>
<dbReference type="AlphaFoldDB" id="A0A0F8WMR8"/>